<reference evidence="2 3" key="1">
    <citation type="submission" date="2019-11" db="EMBL/GenBank/DDBJ databases">
        <title>Whole genome sequence of Oryza granulata.</title>
        <authorList>
            <person name="Li W."/>
        </authorList>
    </citation>
    <scope>NUCLEOTIDE SEQUENCE [LARGE SCALE GENOMIC DNA]</scope>
    <source>
        <strain evidence="3">cv. Menghai</strain>
        <tissue evidence="2">Leaf</tissue>
    </source>
</reference>
<feature type="compositionally biased region" description="Basic residues" evidence="1">
    <location>
        <begin position="137"/>
        <end position="147"/>
    </location>
</feature>
<keyword evidence="3" id="KW-1185">Reference proteome</keyword>
<comment type="caution">
    <text evidence="2">The sequence shown here is derived from an EMBL/GenBank/DDBJ whole genome shotgun (WGS) entry which is preliminary data.</text>
</comment>
<name>A0A6G1EIP1_9ORYZ</name>
<proteinExistence type="predicted"/>
<dbReference type="Proteomes" id="UP000479710">
    <property type="component" value="Unassembled WGS sequence"/>
</dbReference>
<gene>
    <name evidence="2" type="ORF">E2562_007686</name>
</gene>
<feature type="region of interest" description="Disordered" evidence="1">
    <location>
        <begin position="42"/>
        <end position="101"/>
    </location>
</feature>
<dbReference type="EMBL" id="SPHZ02000003">
    <property type="protein sequence ID" value="KAF0923823.1"/>
    <property type="molecule type" value="Genomic_DNA"/>
</dbReference>
<accession>A0A6G1EIP1</accession>
<evidence type="ECO:0000313" key="3">
    <source>
        <dbReference type="Proteomes" id="UP000479710"/>
    </source>
</evidence>
<sequence length="147" mass="15607">MRPLGFPKSTGAGDGDGGLEAAVLVALDGRGGAGHLARVPRIHDAAGHHVRVTPVRHGPPSMRRSSGGSPSSSPRTNSSRSSDLKRLRRLHGHPGQGFKSAHEGVIYELVRHIWPPSLKRGGATHPAPRSMPTPRGRGGRRVRQRTA</sequence>
<protein>
    <submittedName>
        <fullName evidence="2">Uncharacterized protein</fullName>
    </submittedName>
</protein>
<organism evidence="2 3">
    <name type="scientific">Oryza meyeriana var. granulata</name>
    <dbReference type="NCBI Taxonomy" id="110450"/>
    <lineage>
        <taxon>Eukaryota</taxon>
        <taxon>Viridiplantae</taxon>
        <taxon>Streptophyta</taxon>
        <taxon>Embryophyta</taxon>
        <taxon>Tracheophyta</taxon>
        <taxon>Spermatophyta</taxon>
        <taxon>Magnoliopsida</taxon>
        <taxon>Liliopsida</taxon>
        <taxon>Poales</taxon>
        <taxon>Poaceae</taxon>
        <taxon>BOP clade</taxon>
        <taxon>Oryzoideae</taxon>
        <taxon>Oryzeae</taxon>
        <taxon>Oryzinae</taxon>
        <taxon>Oryza</taxon>
        <taxon>Oryza meyeriana</taxon>
    </lineage>
</organism>
<evidence type="ECO:0000313" key="2">
    <source>
        <dbReference type="EMBL" id="KAF0923823.1"/>
    </source>
</evidence>
<feature type="region of interest" description="Disordered" evidence="1">
    <location>
        <begin position="116"/>
        <end position="147"/>
    </location>
</feature>
<dbReference type="AlphaFoldDB" id="A0A6G1EIP1"/>
<evidence type="ECO:0000256" key="1">
    <source>
        <dbReference type="SAM" id="MobiDB-lite"/>
    </source>
</evidence>
<feature type="compositionally biased region" description="Low complexity" evidence="1">
    <location>
        <begin position="58"/>
        <end position="81"/>
    </location>
</feature>